<dbReference type="GO" id="GO:0003677">
    <property type="term" value="F:DNA binding"/>
    <property type="evidence" value="ECO:0007669"/>
    <property type="project" value="UniProtKB-KW"/>
</dbReference>
<keyword evidence="7" id="KW-1185">Reference proteome</keyword>
<dbReference type="SUPFAM" id="SSF53850">
    <property type="entry name" value="Periplasmic binding protein-like II"/>
    <property type="match status" value="1"/>
</dbReference>
<dbReference type="Gene3D" id="1.10.10.10">
    <property type="entry name" value="Winged helix-like DNA-binding domain superfamily/Winged helix DNA-binding domain"/>
    <property type="match status" value="1"/>
</dbReference>
<evidence type="ECO:0000313" key="7">
    <source>
        <dbReference type="Proteomes" id="UP000479043"/>
    </source>
</evidence>
<evidence type="ECO:0000256" key="2">
    <source>
        <dbReference type="ARBA" id="ARBA00023015"/>
    </source>
</evidence>
<dbReference type="Pfam" id="PF03466">
    <property type="entry name" value="LysR_substrate"/>
    <property type="match status" value="1"/>
</dbReference>
<keyword evidence="2" id="KW-0805">Transcription regulation</keyword>
<sequence>MHARLLTYFDAIIRYGSIRKAAEAVHVSPSAINRHLLELEAQLGTPLFERLPRGLRPTAAGEILARHVRGTLRDYDKAMSEIGQLATGVRGRITIASIESVLADLLPMAVESFASLYPRIDFEVRSCSAADAIAQATDGAADLALIFNPPPKLSLVQAAHADFPLGVICAPDHPLTRLPALQLSDLLGHQIVLPDPSVTIAEQLDIVLSTTGLKLPARIRSNSITFMSRYVEAGEAISIMTPVGILDRLATGRLVFLPLADRGLLPQRVIAGVADASMPVAVANFCGHLKQVLRQAAAAKAF</sequence>
<dbReference type="InterPro" id="IPR036388">
    <property type="entry name" value="WH-like_DNA-bd_sf"/>
</dbReference>
<comment type="similarity">
    <text evidence="1">Belongs to the LysR transcriptional regulatory family.</text>
</comment>
<dbReference type="EMBL" id="WWEN01000009">
    <property type="protein sequence ID" value="MYM57068.1"/>
    <property type="molecule type" value="Genomic_DNA"/>
</dbReference>
<dbReference type="PROSITE" id="PS50931">
    <property type="entry name" value="HTH_LYSR"/>
    <property type="match status" value="1"/>
</dbReference>
<evidence type="ECO:0000256" key="4">
    <source>
        <dbReference type="ARBA" id="ARBA00023163"/>
    </source>
</evidence>
<dbReference type="Pfam" id="PF00126">
    <property type="entry name" value="HTH_1"/>
    <property type="match status" value="1"/>
</dbReference>
<dbReference type="GO" id="GO:0003700">
    <property type="term" value="F:DNA-binding transcription factor activity"/>
    <property type="evidence" value="ECO:0007669"/>
    <property type="project" value="InterPro"/>
</dbReference>
<accession>A0A6L8LM09</accession>
<dbReference type="InterPro" id="IPR050950">
    <property type="entry name" value="HTH-type_LysR_regulators"/>
</dbReference>
<evidence type="ECO:0000256" key="3">
    <source>
        <dbReference type="ARBA" id="ARBA00023125"/>
    </source>
</evidence>
<dbReference type="GO" id="GO:0005829">
    <property type="term" value="C:cytosol"/>
    <property type="evidence" value="ECO:0007669"/>
    <property type="project" value="TreeGrafter"/>
</dbReference>
<evidence type="ECO:0000259" key="5">
    <source>
        <dbReference type="PROSITE" id="PS50931"/>
    </source>
</evidence>
<dbReference type="RefSeq" id="WP_160974979.1">
    <property type="nucleotide sequence ID" value="NZ_WWEN01000009.1"/>
</dbReference>
<dbReference type="Gene3D" id="3.40.190.10">
    <property type="entry name" value="Periplasmic binding protein-like II"/>
    <property type="match status" value="2"/>
</dbReference>
<organism evidence="6 7">
    <name type="scientific">Thalassovita mangrovi</name>
    <dbReference type="NCBI Taxonomy" id="2692236"/>
    <lineage>
        <taxon>Bacteria</taxon>
        <taxon>Pseudomonadati</taxon>
        <taxon>Pseudomonadota</taxon>
        <taxon>Alphaproteobacteria</taxon>
        <taxon>Rhodobacterales</taxon>
        <taxon>Roseobacteraceae</taxon>
        <taxon>Thalassovita</taxon>
    </lineage>
</organism>
<dbReference type="Proteomes" id="UP000479043">
    <property type="component" value="Unassembled WGS sequence"/>
</dbReference>
<dbReference type="InterPro" id="IPR000847">
    <property type="entry name" value="LysR_HTH_N"/>
</dbReference>
<keyword evidence="4" id="KW-0804">Transcription</keyword>
<feature type="domain" description="HTH lysR-type" evidence="5">
    <location>
        <begin position="1"/>
        <end position="58"/>
    </location>
</feature>
<evidence type="ECO:0000313" key="6">
    <source>
        <dbReference type="EMBL" id="MYM57068.1"/>
    </source>
</evidence>
<keyword evidence="3" id="KW-0238">DNA-binding</keyword>
<protein>
    <submittedName>
        <fullName evidence="6">LysR family transcriptional regulator</fullName>
    </submittedName>
</protein>
<dbReference type="InterPro" id="IPR036390">
    <property type="entry name" value="WH_DNA-bd_sf"/>
</dbReference>
<dbReference type="AlphaFoldDB" id="A0A6L8LM09"/>
<dbReference type="SUPFAM" id="SSF46785">
    <property type="entry name" value="Winged helix' DNA-binding domain"/>
    <property type="match status" value="1"/>
</dbReference>
<dbReference type="PANTHER" id="PTHR30419">
    <property type="entry name" value="HTH-TYPE TRANSCRIPTIONAL REGULATOR YBHD"/>
    <property type="match status" value="1"/>
</dbReference>
<name>A0A6L8LM09_9RHOB</name>
<reference evidence="6 7" key="1">
    <citation type="submission" date="2020-01" db="EMBL/GenBank/DDBJ databases">
        <authorList>
            <person name="Chen S."/>
        </authorList>
    </citation>
    <scope>NUCLEOTIDE SEQUENCE [LARGE SCALE GENOMIC DNA]</scope>
    <source>
        <strain evidence="6 7">GS-10</strain>
    </source>
</reference>
<proteinExistence type="inferred from homology"/>
<comment type="caution">
    <text evidence="6">The sequence shown here is derived from an EMBL/GenBank/DDBJ whole genome shotgun (WGS) entry which is preliminary data.</text>
</comment>
<evidence type="ECO:0000256" key="1">
    <source>
        <dbReference type="ARBA" id="ARBA00009437"/>
    </source>
</evidence>
<dbReference type="InterPro" id="IPR005119">
    <property type="entry name" value="LysR_subst-bd"/>
</dbReference>
<gene>
    <name evidence="6" type="ORF">GR167_17260</name>
</gene>
<dbReference type="PANTHER" id="PTHR30419:SF8">
    <property type="entry name" value="NITROGEN ASSIMILATION TRANSCRIPTIONAL ACTIVATOR-RELATED"/>
    <property type="match status" value="1"/>
</dbReference>